<evidence type="ECO:0000313" key="1">
    <source>
        <dbReference type="EMBL" id="KZS61706.1"/>
    </source>
</evidence>
<organism evidence="1 2">
    <name type="scientific">Mycobacterium ostraviense</name>
    <dbReference type="NCBI Taxonomy" id="2738409"/>
    <lineage>
        <taxon>Bacteria</taxon>
        <taxon>Bacillati</taxon>
        <taxon>Actinomycetota</taxon>
        <taxon>Actinomycetes</taxon>
        <taxon>Mycobacteriales</taxon>
        <taxon>Mycobacteriaceae</taxon>
        <taxon>Mycobacterium</taxon>
    </lineage>
</organism>
<dbReference type="PIRSF" id="PIRSF012608">
    <property type="entry name" value="UCP012608"/>
    <property type="match status" value="1"/>
</dbReference>
<dbReference type="InterPro" id="IPR011200">
    <property type="entry name" value="UCP012608"/>
</dbReference>
<proteinExistence type="predicted"/>
<dbReference type="AlphaFoldDB" id="A0A163ZNQ3"/>
<gene>
    <name evidence="1" type="ORF">A4G28_18015</name>
</gene>
<dbReference type="EMBL" id="LWCI01000112">
    <property type="protein sequence ID" value="KZS61706.1"/>
    <property type="molecule type" value="Genomic_DNA"/>
</dbReference>
<evidence type="ECO:0000313" key="2">
    <source>
        <dbReference type="Proteomes" id="UP000077342"/>
    </source>
</evidence>
<keyword evidence="2" id="KW-1185">Reference proteome</keyword>
<dbReference type="RefSeq" id="WP_075511117.1">
    <property type="nucleotide sequence ID" value="NZ_CP089224.1"/>
</dbReference>
<name>A0A163ZNQ3_9MYCO</name>
<dbReference type="Proteomes" id="UP000077342">
    <property type="component" value="Unassembled WGS sequence"/>
</dbReference>
<accession>A0A163ZNQ3</accession>
<sequence>MSGPTNREHLLHTLRSQGRFCAGSGSPMYGDLSELVAADVEAGGVFATILAGHEDDPARHAVPLRLLGGLHRLVLDGRAPTLRRWYPSTGGSWDATAAWPDIVRVAVNRTDALLAALDQPPQTNEVGRSAALIGGLLHANHEFNLPIRLFEIGASAGLNLRADRYRYRYDGGQWGPAETPVTIDDAWHGRLPPPAAVRIVERHGYDISPIDVTDADGELTVLSFVWPDQHARLQRLRGAIEVARKVPAQLHRRTAAEAVGALTLADGALTVLWHSITWQYLSADERAAIRAAVEHLGAQAGTRTPFAHLTLEPARSGPGSPLKFLIRAASWPDGRMRVLGECHPHGPPVTWQ</sequence>
<dbReference type="Pfam" id="PF10094">
    <property type="entry name" value="DUF2332"/>
    <property type="match status" value="1"/>
</dbReference>
<reference evidence="2" key="1">
    <citation type="submission" date="2016-04" db="EMBL/GenBank/DDBJ databases">
        <authorList>
            <person name="Strapagiel D."/>
            <person name="Borowka P."/>
            <person name="Marciniak B."/>
            <person name="Bakula Z."/>
            <person name="Van Ingen J."/>
            <person name="Safianowska A."/>
            <person name="Dziadek J."/>
            <person name="Jagielski T."/>
        </authorList>
    </citation>
    <scope>NUCLEOTIDE SEQUENCE [LARGE SCALE GENOMIC DNA]</scope>
    <source>
        <strain evidence="2">1010001458</strain>
    </source>
</reference>
<protein>
    <recommendedName>
        <fullName evidence="3">DUF2332 domain-containing protein</fullName>
    </recommendedName>
</protein>
<evidence type="ECO:0008006" key="3">
    <source>
        <dbReference type="Google" id="ProtNLM"/>
    </source>
</evidence>
<comment type="caution">
    <text evidence="1">The sequence shown here is derived from an EMBL/GenBank/DDBJ whole genome shotgun (WGS) entry which is preliminary data.</text>
</comment>